<dbReference type="Pfam" id="PF01636">
    <property type="entry name" value="APH"/>
    <property type="match status" value="1"/>
</dbReference>
<sequence>MIDIMLVKQLVSSQFPRWKDLPISPVKVSGWDNRTFHLGKHMLVRMPSAEKYAIQVDKEHLWLPELAPFLPISIPVSLGLGKPEFGYPWNWSIYGWLEGETAVSGYIDNLCDFASQLAQFLIALQSIDSYGGPLPGPHNFYRGGSLEVYDTQTRQAISILKDKIDVNLAINVWGTALSISWNKLPVWIHGDVSPGNLLVLNGKLSAVIDFGMMGVGDPACDLVIAWTFFKGESREIFRKVLQMDSGTWARGRAWALWKALIVASGLTSTNAVEAAQAWRVINEVFEEYKREIYG</sequence>
<dbReference type="Proteomes" id="UP000018769">
    <property type="component" value="Chromosome I"/>
</dbReference>
<evidence type="ECO:0000313" key="3">
    <source>
        <dbReference type="Proteomes" id="UP000018769"/>
    </source>
</evidence>
<keyword evidence="2" id="KW-0808">Transferase</keyword>
<dbReference type="EMBL" id="HG793133">
    <property type="protein sequence ID" value="CDK30414.1"/>
    <property type="molecule type" value="Genomic_DNA"/>
</dbReference>
<evidence type="ECO:0000259" key="1">
    <source>
        <dbReference type="Pfam" id="PF01636"/>
    </source>
</evidence>
<evidence type="ECO:0000313" key="2">
    <source>
        <dbReference type="EMBL" id="CDK30414.1"/>
    </source>
</evidence>
<dbReference type="AlphaFoldDB" id="V6DFU6"/>
<dbReference type="OrthoDB" id="3806873at2"/>
<dbReference type="PANTHER" id="PTHR21310">
    <property type="entry name" value="AMINOGLYCOSIDE PHOSPHOTRANSFERASE-RELATED-RELATED"/>
    <property type="match status" value="1"/>
</dbReference>
<gene>
    <name evidence="2" type="ORF">BABL1_gene_603</name>
</gene>
<dbReference type="InterPro" id="IPR011009">
    <property type="entry name" value="Kinase-like_dom_sf"/>
</dbReference>
<dbReference type="Gene3D" id="3.30.200.20">
    <property type="entry name" value="Phosphorylase Kinase, domain 1"/>
    <property type="match status" value="1"/>
</dbReference>
<keyword evidence="3" id="KW-1185">Reference proteome</keyword>
<dbReference type="Gene3D" id="3.90.1200.10">
    <property type="match status" value="1"/>
</dbReference>
<dbReference type="PANTHER" id="PTHR21310:SF42">
    <property type="entry name" value="BIFUNCTIONAL AAC_APH"/>
    <property type="match status" value="1"/>
</dbReference>
<proteinExistence type="predicted"/>
<accession>V6DFU6</accession>
<dbReference type="GO" id="GO:0016740">
    <property type="term" value="F:transferase activity"/>
    <property type="evidence" value="ECO:0007669"/>
    <property type="project" value="UniProtKB-KW"/>
</dbReference>
<dbReference type="InterPro" id="IPR002575">
    <property type="entry name" value="Aminoglycoside_PTrfase"/>
</dbReference>
<dbReference type="InterPro" id="IPR051678">
    <property type="entry name" value="AGP_Transferase"/>
</dbReference>
<dbReference type="KEGG" id="dpb:BABL1_gene_603"/>
<organism evidence="2 3">
    <name type="scientific">Candidatus Babela massiliensis</name>
    <dbReference type="NCBI Taxonomy" id="673862"/>
    <lineage>
        <taxon>Bacteria</taxon>
        <taxon>Candidatus Babelota</taxon>
        <taxon>Candidatus Babeliae</taxon>
        <taxon>Candidatus Babeliales</taxon>
        <taxon>Candidatus Babeliaceae</taxon>
        <taxon>Candidatus Babela</taxon>
    </lineage>
</organism>
<name>V6DFU6_9BACT</name>
<protein>
    <submittedName>
        <fullName evidence="2">Aminoglycoside 3'-phosphotransferase</fullName>
    </submittedName>
</protein>
<dbReference type="SUPFAM" id="SSF56112">
    <property type="entry name" value="Protein kinase-like (PK-like)"/>
    <property type="match status" value="1"/>
</dbReference>
<reference evidence="2" key="1">
    <citation type="journal article" date="2015" name="Biol. Direct">
        <title>Babela massiliensis, a representative of a widespread bacterial phylum with unusual adaptations to parasitism in amoebae.</title>
        <authorList>
            <person name="Pagnier I."/>
            <person name="Yutin N."/>
            <person name="Croce O."/>
            <person name="Makarova K.S."/>
            <person name="Wolf Y.I."/>
            <person name="Benamar S."/>
            <person name="Raoult D."/>
            <person name="Koonin E.V."/>
            <person name="La Scola B."/>
        </authorList>
    </citation>
    <scope>NUCLEOTIDE SEQUENCE [LARGE SCALE GENOMIC DNA]</scope>
    <source>
        <strain evidence="2">673862</strain>
    </source>
</reference>
<dbReference type="eggNOG" id="COG3173">
    <property type="taxonomic scope" value="Bacteria"/>
</dbReference>
<feature type="domain" description="Aminoglycoside phosphotransferase" evidence="1">
    <location>
        <begin position="29"/>
        <end position="254"/>
    </location>
</feature>
<dbReference type="HOGENOM" id="CLU_074977_0_0_7"/>
<dbReference type="RefSeq" id="WP_023791501.1">
    <property type="nucleotide sequence ID" value="NC_023003.1"/>
</dbReference>
<dbReference type="STRING" id="673862.BABL1_gene_603"/>
<dbReference type="CDD" id="cd05155">
    <property type="entry name" value="APH_ChoK_like_1"/>
    <property type="match status" value="1"/>
</dbReference>